<dbReference type="SUPFAM" id="SSF46785">
    <property type="entry name" value="Winged helix' DNA-binding domain"/>
    <property type="match status" value="1"/>
</dbReference>
<dbReference type="GO" id="GO:0003700">
    <property type="term" value="F:DNA-binding transcription factor activity"/>
    <property type="evidence" value="ECO:0007669"/>
    <property type="project" value="TreeGrafter"/>
</dbReference>
<dbReference type="SUPFAM" id="SSF55781">
    <property type="entry name" value="GAF domain-like"/>
    <property type="match status" value="1"/>
</dbReference>
<keyword evidence="2" id="KW-0238">DNA-binding</keyword>
<dbReference type="InterPro" id="IPR029016">
    <property type="entry name" value="GAF-like_dom_sf"/>
</dbReference>
<dbReference type="PANTHER" id="PTHR30136:SF24">
    <property type="entry name" value="HTH-TYPE TRANSCRIPTIONAL REPRESSOR ALLR"/>
    <property type="match status" value="1"/>
</dbReference>
<feature type="domain" description="HTH iclR-type" evidence="4">
    <location>
        <begin position="11"/>
        <end position="72"/>
    </location>
</feature>
<dbReference type="EMBL" id="JAENIP010000017">
    <property type="protein sequence ID" value="MBK1845004.1"/>
    <property type="molecule type" value="Genomic_DNA"/>
</dbReference>
<dbReference type="GO" id="GO:0045892">
    <property type="term" value="P:negative regulation of DNA-templated transcription"/>
    <property type="evidence" value="ECO:0007669"/>
    <property type="project" value="TreeGrafter"/>
</dbReference>
<evidence type="ECO:0000256" key="2">
    <source>
        <dbReference type="ARBA" id="ARBA00023125"/>
    </source>
</evidence>
<gene>
    <name evidence="6" type="ORF">JIM95_10550</name>
    <name evidence="7" type="ORF">OS123_03460</name>
</gene>
<evidence type="ECO:0000313" key="6">
    <source>
        <dbReference type="EMBL" id="MBK1845004.1"/>
    </source>
</evidence>
<dbReference type="Pfam" id="PF09339">
    <property type="entry name" value="HTH_IclR"/>
    <property type="match status" value="1"/>
</dbReference>
<dbReference type="Proteomes" id="UP000650005">
    <property type="component" value="Unassembled WGS sequence"/>
</dbReference>
<dbReference type="PROSITE" id="PS51078">
    <property type="entry name" value="ICLR_ED"/>
    <property type="match status" value="1"/>
</dbReference>
<dbReference type="RefSeq" id="WP_200260719.1">
    <property type="nucleotide sequence ID" value="NZ_JAENIP020000001.1"/>
</dbReference>
<evidence type="ECO:0000259" key="4">
    <source>
        <dbReference type="PROSITE" id="PS51077"/>
    </source>
</evidence>
<dbReference type="InterPro" id="IPR005471">
    <property type="entry name" value="Tscrpt_reg_IclR_N"/>
</dbReference>
<dbReference type="Gene3D" id="1.10.10.10">
    <property type="entry name" value="Winged helix-like DNA-binding domain superfamily/Winged helix DNA-binding domain"/>
    <property type="match status" value="1"/>
</dbReference>
<evidence type="ECO:0000259" key="5">
    <source>
        <dbReference type="PROSITE" id="PS51078"/>
    </source>
</evidence>
<proteinExistence type="predicted"/>
<evidence type="ECO:0000256" key="3">
    <source>
        <dbReference type="ARBA" id="ARBA00023163"/>
    </source>
</evidence>
<evidence type="ECO:0000313" key="9">
    <source>
        <dbReference type="Proteomes" id="UP001070238"/>
    </source>
</evidence>
<keyword evidence="8" id="KW-1185">Reference proteome</keyword>
<dbReference type="AlphaFoldDB" id="A0A9Q4GK61"/>
<dbReference type="EMBL" id="JAPMKX010000001">
    <property type="protein sequence ID" value="MCX7537607.1"/>
    <property type="molecule type" value="Genomic_DNA"/>
</dbReference>
<dbReference type="SMART" id="SM00346">
    <property type="entry name" value="HTH_ICLR"/>
    <property type="match status" value="1"/>
</dbReference>
<accession>A0A9Q4GK61</accession>
<dbReference type="InterPro" id="IPR014757">
    <property type="entry name" value="Tscrpt_reg_IclR_C"/>
</dbReference>
<sequence length="265" mass="28869">MTPTSPQSDPRSAVDKAFSLLRSFSDNDSLGVGVSELARRADLPKSTAHRLLSTLVANGAVERAGEVYRLGPLCYELTSERGSRHTEFISEVLTPFLAGLFEETRQTVHLAFLQGDEVVYVNKLFSARRVTSPSRIGGRAPAYCTGVGKALMAWDEMRIEAAIKGGLHRWTPYTITDPDEFREELGQVRRDGVAFDRQEILVGLSCVAAPIYGRYNLPVAAMSVSGPASQFDPGVHIPALKRICAAAGKAVLFHQMQQEQMASSA</sequence>
<dbReference type="PROSITE" id="PS51077">
    <property type="entry name" value="HTH_ICLR"/>
    <property type="match status" value="1"/>
</dbReference>
<keyword evidence="3" id="KW-0804">Transcription</keyword>
<organism evidence="7 9">
    <name type="scientific">Corynebacterium antarcticum</name>
    <dbReference type="NCBI Taxonomy" id="2800405"/>
    <lineage>
        <taxon>Bacteria</taxon>
        <taxon>Bacillati</taxon>
        <taxon>Actinomycetota</taxon>
        <taxon>Actinomycetes</taxon>
        <taxon>Mycobacteriales</taxon>
        <taxon>Corynebacteriaceae</taxon>
        <taxon>Corynebacterium</taxon>
    </lineage>
</organism>
<evidence type="ECO:0000313" key="7">
    <source>
        <dbReference type="EMBL" id="MCX7537607.1"/>
    </source>
</evidence>
<dbReference type="GO" id="GO:0003677">
    <property type="term" value="F:DNA binding"/>
    <property type="evidence" value="ECO:0007669"/>
    <property type="project" value="UniProtKB-KW"/>
</dbReference>
<feature type="domain" description="IclR-ED" evidence="5">
    <location>
        <begin position="66"/>
        <end position="265"/>
    </location>
</feature>
<dbReference type="InterPro" id="IPR036390">
    <property type="entry name" value="WH_DNA-bd_sf"/>
</dbReference>
<dbReference type="PANTHER" id="PTHR30136">
    <property type="entry name" value="HELIX-TURN-HELIX TRANSCRIPTIONAL REGULATOR, ICLR FAMILY"/>
    <property type="match status" value="1"/>
</dbReference>
<reference evidence="6" key="1">
    <citation type="submission" date="2021-01" db="EMBL/GenBank/DDBJ databases">
        <title>Characterization of Corynebacterium spp. from penguins.</title>
        <authorList>
            <person name="Svec P."/>
        </authorList>
    </citation>
    <scope>NUCLEOTIDE SEQUENCE</scope>
    <source>
        <strain evidence="6">CCM 8835</strain>
    </source>
</reference>
<dbReference type="Pfam" id="PF01614">
    <property type="entry name" value="IclR_C"/>
    <property type="match status" value="1"/>
</dbReference>
<reference evidence="7" key="2">
    <citation type="submission" date="2022-11" db="EMBL/GenBank/DDBJ databases">
        <title>Corynebacterium sp. isolated from Penguins.</title>
        <authorList>
            <person name="Sedlar K."/>
            <person name="Svec P."/>
        </authorList>
    </citation>
    <scope>NUCLEOTIDE SEQUENCE</scope>
    <source>
        <strain evidence="7">P5875</strain>
    </source>
</reference>
<evidence type="ECO:0000256" key="1">
    <source>
        <dbReference type="ARBA" id="ARBA00023015"/>
    </source>
</evidence>
<dbReference type="InterPro" id="IPR050707">
    <property type="entry name" value="HTH_MetabolicPath_Reg"/>
</dbReference>
<comment type="caution">
    <text evidence="7">The sequence shown here is derived from an EMBL/GenBank/DDBJ whole genome shotgun (WGS) entry which is preliminary data.</text>
</comment>
<name>A0A9Q4GK61_9CORY</name>
<keyword evidence="1" id="KW-0805">Transcription regulation</keyword>
<evidence type="ECO:0000313" key="8">
    <source>
        <dbReference type="Proteomes" id="UP000650005"/>
    </source>
</evidence>
<dbReference type="InterPro" id="IPR036388">
    <property type="entry name" value="WH-like_DNA-bd_sf"/>
</dbReference>
<dbReference type="Gene3D" id="3.30.450.40">
    <property type="match status" value="1"/>
</dbReference>
<protein>
    <submittedName>
        <fullName evidence="7">IclR family transcriptional regulator</fullName>
    </submittedName>
</protein>
<dbReference type="Proteomes" id="UP001070238">
    <property type="component" value="Unassembled WGS sequence"/>
</dbReference>